<feature type="chain" id="PRO_5046272746" evidence="5">
    <location>
        <begin position="21"/>
        <end position="388"/>
    </location>
</feature>
<evidence type="ECO:0000259" key="6">
    <source>
        <dbReference type="PROSITE" id="PS51352"/>
    </source>
</evidence>
<dbReference type="InterPro" id="IPR050553">
    <property type="entry name" value="Thioredoxin_ResA/DsbE_sf"/>
</dbReference>
<dbReference type="Proteomes" id="UP001228403">
    <property type="component" value="Unassembled WGS sequence"/>
</dbReference>
<dbReference type="InterPro" id="IPR025380">
    <property type="entry name" value="DUF4369"/>
</dbReference>
<protein>
    <submittedName>
        <fullName evidence="7">TlpA disulfide reductase family protein</fullName>
    </submittedName>
</protein>
<dbReference type="PANTHER" id="PTHR42852">
    <property type="entry name" value="THIOL:DISULFIDE INTERCHANGE PROTEIN DSBE"/>
    <property type="match status" value="1"/>
</dbReference>
<evidence type="ECO:0000256" key="3">
    <source>
        <dbReference type="ARBA" id="ARBA00023157"/>
    </source>
</evidence>
<dbReference type="InterPro" id="IPR013740">
    <property type="entry name" value="Redoxin"/>
</dbReference>
<keyword evidence="4" id="KW-0676">Redox-active center</keyword>
<proteinExistence type="predicted"/>
<feature type="domain" description="Thioredoxin" evidence="6">
    <location>
        <begin position="240"/>
        <end position="386"/>
    </location>
</feature>
<dbReference type="CDD" id="cd02966">
    <property type="entry name" value="TlpA_like_family"/>
    <property type="match status" value="1"/>
</dbReference>
<comment type="caution">
    <text evidence="7">The sequence shown here is derived from an EMBL/GenBank/DDBJ whole genome shotgun (WGS) entry which is preliminary data.</text>
</comment>
<evidence type="ECO:0000313" key="8">
    <source>
        <dbReference type="Proteomes" id="UP001228403"/>
    </source>
</evidence>
<dbReference type="PANTHER" id="PTHR42852:SF6">
    <property type="entry name" value="THIOL:DISULFIDE INTERCHANGE PROTEIN DSBE"/>
    <property type="match status" value="1"/>
</dbReference>
<dbReference type="InterPro" id="IPR013766">
    <property type="entry name" value="Thioredoxin_domain"/>
</dbReference>
<evidence type="ECO:0000256" key="2">
    <source>
        <dbReference type="ARBA" id="ARBA00022748"/>
    </source>
</evidence>
<reference evidence="8" key="1">
    <citation type="submission" date="2023-07" db="EMBL/GenBank/DDBJ databases">
        <title>Identification and characterization of horizontal gene transfer across gut microbiota members of farm animals based on homology search.</title>
        <authorList>
            <person name="Schwarzerova J."/>
            <person name="Nykrynova M."/>
            <person name="Jureckova K."/>
            <person name="Cejkova D."/>
            <person name="Rychlik I."/>
        </authorList>
    </citation>
    <scope>NUCLEOTIDE SEQUENCE [LARGE SCALE GENOMIC DNA]</scope>
    <source>
        <strain evidence="8">ET4</strain>
    </source>
</reference>
<dbReference type="Gene3D" id="3.40.30.10">
    <property type="entry name" value="Glutaredoxin"/>
    <property type="match status" value="1"/>
</dbReference>
<dbReference type="PROSITE" id="PS00194">
    <property type="entry name" value="THIOREDOXIN_1"/>
    <property type="match status" value="1"/>
</dbReference>
<feature type="signal peptide" evidence="5">
    <location>
        <begin position="1"/>
        <end position="20"/>
    </location>
</feature>
<evidence type="ECO:0000256" key="4">
    <source>
        <dbReference type="ARBA" id="ARBA00023284"/>
    </source>
</evidence>
<dbReference type="PROSITE" id="PS51352">
    <property type="entry name" value="THIOREDOXIN_2"/>
    <property type="match status" value="1"/>
</dbReference>
<sequence>MKTKLLCSAVFCLVCGSILAQDQYKITGTLTNDTLFRDNQTIKKIYLTKLEDGNYIHIDSTNVKKHKFAFSGEVPQLNEMYFITGFDNGTIPIFLEKGNITISPFKAAYPASAIVNGTPNNDVMAELAQKTNAELQKGGERMKSLKEKTLPENLRNNEKEFYAYQRALFFSNSMRAKLIALEVILEHTDKPAALYLTKTHLLNLFNSKMMERHLLKAFPKSLQSHPVYQELNNLTIAQNMKAGNPVPALKATTPDGKELSLADLKGRYVLIDFWASWCAPCRKEFPFLKQALELAAASKKFAILSFSLDNNATAWKNCIQQNELTHADWHHISDLKGWKSSYVSMFGVSAVPHTLLINPSGKLITTNLRGEELVSKIKNIVEGKEKYE</sequence>
<dbReference type="SUPFAM" id="SSF52833">
    <property type="entry name" value="Thioredoxin-like"/>
    <property type="match status" value="1"/>
</dbReference>
<dbReference type="InterPro" id="IPR017937">
    <property type="entry name" value="Thioredoxin_CS"/>
</dbReference>
<keyword evidence="3" id="KW-1015">Disulfide bond</keyword>
<dbReference type="Pfam" id="PF14289">
    <property type="entry name" value="DUF4369"/>
    <property type="match status" value="1"/>
</dbReference>
<gene>
    <name evidence="7" type="ORF">QUW02_07225</name>
</gene>
<keyword evidence="2" id="KW-0201">Cytochrome c-type biogenesis</keyword>
<dbReference type="Pfam" id="PF08534">
    <property type="entry name" value="Redoxin"/>
    <property type="match status" value="1"/>
</dbReference>
<dbReference type="EMBL" id="JAUDCF010000013">
    <property type="protein sequence ID" value="MDM8145713.1"/>
    <property type="molecule type" value="Genomic_DNA"/>
</dbReference>
<name>A0ABT7U7J1_9BACE</name>
<evidence type="ECO:0000256" key="5">
    <source>
        <dbReference type="SAM" id="SignalP"/>
    </source>
</evidence>
<evidence type="ECO:0000256" key="1">
    <source>
        <dbReference type="ARBA" id="ARBA00004196"/>
    </source>
</evidence>
<dbReference type="InterPro" id="IPR036249">
    <property type="entry name" value="Thioredoxin-like_sf"/>
</dbReference>
<accession>A0ABT7U7J1</accession>
<comment type="subcellular location">
    <subcellularLocation>
        <location evidence="1">Cell envelope</location>
    </subcellularLocation>
</comment>
<keyword evidence="8" id="KW-1185">Reference proteome</keyword>
<keyword evidence="5" id="KW-0732">Signal</keyword>
<evidence type="ECO:0000313" key="7">
    <source>
        <dbReference type="EMBL" id="MDM8145713.1"/>
    </source>
</evidence>
<organism evidence="7 8">
    <name type="scientific">Bacteroides eggerthii</name>
    <dbReference type="NCBI Taxonomy" id="28111"/>
    <lineage>
        <taxon>Bacteria</taxon>
        <taxon>Pseudomonadati</taxon>
        <taxon>Bacteroidota</taxon>
        <taxon>Bacteroidia</taxon>
        <taxon>Bacteroidales</taxon>
        <taxon>Bacteroidaceae</taxon>
        <taxon>Bacteroides</taxon>
    </lineage>
</organism>